<evidence type="ECO:0000313" key="1">
    <source>
        <dbReference type="EMBL" id="RCW66254.1"/>
    </source>
</evidence>
<gene>
    <name evidence="1" type="ORF">DES41_111212</name>
</gene>
<dbReference type="AlphaFoldDB" id="A0A368XJP6"/>
<protein>
    <submittedName>
        <fullName evidence="1">Uncharacterized protein</fullName>
    </submittedName>
</protein>
<accession>A0A368XJP6</accession>
<organism evidence="1 2">
    <name type="scientific">Pseudorhodoferax soli</name>
    <dbReference type="NCBI Taxonomy" id="545864"/>
    <lineage>
        <taxon>Bacteria</taxon>
        <taxon>Pseudomonadati</taxon>
        <taxon>Pseudomonadota</taxon>
        <taxon>Betaproteobacteria</taxon>
        <taxon>Burkholderiales</taxon>
        <taxon>Comamonadaceae</taxon>
    </lineage>
</organism>
<sequence>MTKQTERVLTDEEIVDAVEAAFPGASGEWTGNDIERARVIEHAVLAKLGAEKAVSEAPGPVVRVPPGWAIIKTINGVSLTAPDGTKWSYGRGIPSDGGAAHQIREFLLSVAAAATPGGPAAPAFVYSGQAWNEIGMVLENYAFGTAFYATVPPAEQPHGKDAA</sequence>
<dbReference type="RefSeq" id="WP_147283014.1">
    <property type="nucleotide sequence ID" value="NZ_QPJK01000011.1"/>
</dbReference>
<proteinExistence type="predicted"/>
<dbReference type="Proteomes" id="UP000252884">
    <property type="component" value="Unassembled WGS sequence"/>
</dbReference>
<keyword evidence="2" id="KW-1185">Reference proteome</keyword>
<comment type="caution">
    <text evidence="1">The sequence shown here is derived from an EMBL/GenBank/DDBJ whole genome shotgun (WGS) entry which is preliminary data.</text>
</comment>
<evidence type="ECO:0000313" key="2">
    <source>
        <dbReference type="Proteomes" id="UP000252884"/>
    </source>
</evidence>
<reference evidence="1 2" key="1">
    <citation type="submission" date="2018-07" db="EMBL/GenBank/DDBJ databases">
        <title>Genomic Encyclopedia of Type Strains, Phase IV (KMG-IV): sequencing the most valuable type-strain genomes for metagenomic binning, comparative biology and taxonomic classification.</title>
        <authorList>
            <person name="Goeker M."/>
        </authorList>
    </citation>
    <scope>NUCLEOTIDE SEQUENCE [LARGE SCALE GENOMIC DNA]</scope>
    <source>
        <strain evidence="1 2">DSM 21634</strain>
    </source>
</reference>
<dbReference type="EMBL" id="QPJK01000011">
    <property type="protein sequence ID" value="RCW66254.1"/>
    <property type="molecule type" value="Genomic_DNA"/>
</dbReference>
<name>A0A368XJP6_9BURK</name>